<dbReference type="SUPFAM" id="SSF75471">
    <property type="entry name" value="YhbY-like"/>
    <property type="match status" value="1"/>
</dbReference>
<evidence type="ECO:0000256" key="2">
    <source>
        <dbReference type="PROSITE-ProRule" id="PRU00626"/>
    </source>
</evidence>
<dbReference type="Pfam" id="PF01985">
    <property type="entry name" value="CRS1_YhbY"/>
    <property type="match status" value="1"/>
</dbReference>
<dbReference type="PATRIC" id="fig|914150.5.peg.216"/>
<evidence type="ECO:0000256" key="1">
    <source>
        <dbReference type="ARBA" id="ARBA00022884"/>
    </source>
</evidence>
<dbReference type="InterPro" id="IPR017924">
    <property type="entry name" value="RNA-binding_YhbY"/>
</dbReference>
<dbReference type="NCBIfam" id="TIGR00253">
    <property type="entry name" value="RNA_bind_YhbY"/>
    <property type="match status" value="1"/>
</dbReference>
<dbReference type="SMART" id="SM01103">
    <property type="entry name" value="CRS1_YhbY"/>
    <property type="match status" value="1"/>
</dbReference>
<reference evidence="4 5" key="1">
    <citation type="submission" date="2015-02" db="EMBL/GenBank/DDBJ databases">
        <title>Complete genome sequence of Kangiella geojedonensis strain YCS-5T.</title>
        <authorList>
            <person name="Kim K.M."/>
        </authorList>
    </citation>
    <scope>NUCLEOTIDE SEQUENCE [LARGE SCALE GENOMIC DNA]</scope>
    <source>
        <strain evidence="4 5">YCS-5</strain>
    </source>
</reference>
<dbReference type="EMBL" id="CP010975">
    <property type="protein sequence ID" value="AKE51203.1"/>
    <property type="molecule type" value="Genomic_DNA"/>
</dbReference>
<protein>
    <submittedName>
        <fullName evidence="4">RNA-binding protein YhbY</fullName>
    </submittedName>
</protein>
<dbReference type="InterPro" id="IPR035920">
    <property type="entry name" value="YhbY-like_sf"/>
</dbReference>
<dbReference type="HOGENOM" id="CLU_095994_2_0_6"/>
<dbReference type="Gene3D" id="3.30.110.60">
    <property type="entry name" value="YhbY-like"/>
    <property type="match status" value="1"/>
</dbReference>
<dbReference type="Proteomes" id="UP000034071">
    <property type="component" value="Chromosome"/>
</dbReference>
<proteinExistence type="predicted"/>
<dbReference type="RefSeq" id="WP_046560419.1">
    <property type="nucleotide sequence ID" value="NZ_CP010975.1"/>
</dbReference>
<organism evidence="4 5">
    <name type="scientific">Kangiella geojedonensis</name>
    <dbReference type="NCBI Taxonomy" id="914150"/>
    <lineage>
        <taxon>Bacteria</taxon>
        <taxon>Pseudomonadati</taxon>
        <taxon>Pseudomonadota</taxon>
        <taxon>Gammaproteobacteria</taxon>
        <taxon>Kangiellales</taxon>
        <taxon>Kangiellaceae</taxon>
        <taxon>Kangiella</taxon>
    </lineage>
</organism>
<evidence type="ECO:0000259" key="3">
    <source>
        <dbReference type="PROSITE" id="PS51295"/>
    </source>
</evidence>
<name>A0A0F6RB29_9GAMM</name>
<dbReference type="InterPro" id="IPR051925">
    <property type="entry name" value="RNA-binding_domain"/>
</dbReference>
<dbReference type="PROSITE" id="PS51295">
    <property type="entry name" value="CRM"/>
    <property type="match status" value="1"/>
</dbReference>
<dbReference type="InterPro" id="IPR001890">
    <property type="entry name" value="RNA-binding_CRM"/>
</dbReference>
<evidence type="ECO:0000313" key="4">
    <source>
        <dbReference type="EMBL" id="AKE51203.1"/>
    </source>
</evidence>
<feature type="domain" description="CRM" evidence="3">
    <location>
        <begin position="7"/>
        <end position="103"/>
    </location>
</feature>
<dbReference type="PANTHER" id="PTHR40065:SF3">
    <property type="entry name" value="RNA-BINDING PROTEIN YHBY"/>
    <property type="match status" value="1"/>
</dbReference>
<dbReference type="STRING" id="914150.TQ33_0212"/>
<sequence length="103" mass="11802">MSQSKQTPLSKTQIKFLRSKAHNLKPVVMIGDKGLTENVLEEINLALNHHELIKVKVRAEERDDKKAIIDEIIKRSKGQEVQVIGHILALYRRSEDVKIILPK</sequence>
<dbReference type="GO" id="GO:0003723">
    <property type="term" value="F:RNA binding"/>
    <property type="evidence" value="ECO:0007669"/>
    <property type="project" value="UniProtKB-UniRule"/>
</dbReference>
<gene>
    <name evidence="4" type="ORF">TQ33_0212</name>
</gene>
<evidence type="ECO:0000313" key="5">
    <source>
        <dbReference type="Proteomes" id="UP000034071"/>
    </source>
</evidence>
<dbReference type="OrthoDB" id="9797519at2"/>
<dbReference type="PANTHER" id="PTHR40065">
    <property type="entry name" value="RNA-BINDING PROTEIN YHBY"/>
    <property type="match status" value="1"/>
</dbReference>
<dbReference type="AlphaFoldDB" id="A0A0F6RB29"/>
<dbReference type="KEGG" id="kge:TQ33_0212"/>
<keyword evidence="5" id="KW-1185">Reference proteome</keyword>
<keyword evidence="1 2" id="KW-0694">RNA-binding</keyword>
<accession>A0A0F6RB29</accession>